<dbReference type="PANTHER" id="PTHR30037:SF4">
    <property type="entry name" value="DNA-3-METHYLADENINE GLYCOSYLASE I"/>
    <property type="match status" value="1"/>
</dbReference>
<sequence>MILEGFQAGLSWVTILKKREAFREAFDGFDPAVIAKYDEEKLSSFMKNEKIIRNRLKIAACVANARAFLKVQQEFGNFDTYIWSFTNGIAMDPKWESSQNVPTESELSRTISKDLKKRGFRFVGPTIIYSYLGAIGVINDHLIQCEFR</sequence>
<dbReference type="AlphaFoldDB" id="A0A644XB27"/>
<dbReference type="InterPro" id="IPR005019">
    <property type="entry name" value="Adenine_glyco"/>
</dbReference>
<reference evidence="1" key="1">
    <citation type="submission" date="2019-08" db="EMBL/GenBank/DDBJ databases">
        <authorList>
            <person name="Kucharzyk K."/>
            <person name="Murdoch R.W."/>
            <person name="Higgins S."/>
            <person name="Loffler F."/>
        </authorList>
    </citation>
    <scope>NUCLEOTIDE SEQUENCE</scope>
</reference>
<accession>A0A644XB27</accession>
<dbReference type="InterPro" id="IPR052891">
    <property type="entry name" value="DNA-3mA_glycosylase"/>
</dbReference>
<protein>
    <submittedName>
        <fullName evidence="1">DNA-3-methyladenine glycosylase 1</fullName>
        <ecNumber evidence="1">3.2.2.20</ecNumber>
    </submittedName>
</protein>
<name>A0A644XB27_9ZZZZ</name>
<gene>
    <name evidence="1" type="primary">tag_10</name>
    <name evidence="1" type="ORF">SDC9_57697</name>
</gene>
<comment type="caution">
    <text evidence="1">The sequence shown here is derived from an EMBL/GenBank/DDBJ whole genome shotgun (WGS) entry which is preliminary data.</text>
</comment>
<dbReference type="PANTHER" id="PTHR30037">
    <property type="entry name" value="DNA-3-METHYLADENINE GLYCOSYLASE 1"/>
    <property type="match status" value="1"/>
</dbReference>
<dbReference type="Gene3D" id="1.10.340.30">
    <property type="entry name" value="Hypothetical protein, domain 2"/>
    <property type="match status" value="1"/>
</dbReference>
<dbReference type="Pfam" id="PF03352">
    <property type="entry name" value="Adenine_glyco"/>
    <property type="match status" value="1"/>
</dbReference>
<keyword evidence="1" id="KW-0378">Hydrolase</keyword>
<dbReference type="EC" id="3.2.2.20" evidence="1"/>
<dbReference type="InterPro" id="IPR011257">
    <property type="entry name" value="DNA_glycosylase"/>
</dbReference>
<dbReference type="GO" id="GO:0006284">
    <property type="term" value="P:base-excision repair"/>
    <property type="evidence" value="ECO:0007669"/>
    <property type="project" value="InterPro"/>
</dbReference>
<keyword evidence="1" id="KW-0326">Glycosidase</keyword>
<dbReference type="EMBL" id="VSSQ01001819">
    <property type="protein sequence ID" value="MPM11354.1"/>
    <property type="molecule type" value="Genomic_DNA"/>
</dbReference>
<evidence type="ECO:0000313" key="1">
    <source>
        <dbReference type="EMBL" id="MPM11354.1"/>
    </source>
</evidence>
<dbReference type="SUPFAM" id="SSF48150">
    <property type="entry name" value="DNA-glycosylase"/>
    <property type="match status" value="1"/>
</dbReference>
<organism evidence="1">
    <name type="scientific">bioreactor metagenome</name>
    <dbReference type="NCBI Taxonomy" id="1076179"/>
    <lineage>
        <taxon>unclassified sequences</taxon>
        <taxon>metagenomes</taxon>
        <taxon>ecological metagenomes</taxon>
    </lineage>
</organism>
<proteinExistence type="predicted"/>
<dbReference type="GO" id="GO:0008725">
    <property type="term" value="F:DNA-3-methyladenine glycosylase activity"/>
    <property type="evidence" value="ECO:0007669"/>
    <property type="project" value="UniProtKB-EC"/>
</dbReference>